<dbReference type="GO" id="GO:0004657">
    <property type="term" value="F:proline dehydrogenase activity"/>
    <property type="evidence" value="ECO:0007669"/>
    <property type="project" value="UniProtKB-EC"/>
</dbReference>
<protein>
    <recommendedName>
        <fullName evidence="2 5">Proline dehydrogenase</fullName>
        <ecNumber evidence="2 5">1.5.5.2</ecNumber>
    </recommendedName>
</protein>
<comment type="catalytic activity">
    <reaction evidence="5">
        <text>L-proline + a quinone = (S)-1-pyrroline-5-carboxylate + a quinol + H(+)</text>
        <dbReference type="Rhea" id="RHEA:23784"/>
        <dbReference type="ChEBI" id="CHEBI:15378"/>
        <dbReference type="ChEBI" id="CHEBI:17388"/>
        <dbReference type="ChEBI" id="CHEBI:24646"/>
        <dbReference type="ChEBI" id="CHEBI:60039"/>
        <dbReference type="ChEBI" id="CHEBI:132124"/>
        <dbReference type="EC" id="1.5.5.2"/>
    </reaction>
</comment>
<dbReference type="InterPro" id="IPR002048">
    <property type="entry name" value="EF_hand_dom"/>
</dbReference>
<dbReference type="OrthoDB" id="5464at2759"/>
<dbReference type="InterPro" id="IPR029041">
    <property type="entry name" value="FAD-linked_oxidoreductase-like"/>
</dbReference>
<keyword evidence="3 5" id="KW-0560">Oxidoreductase</keyword>
<evidence type="ECO:0000256" key="2">
    <source>
        <dbReference type="ARBA" id="ARBA00012695"/>
    </source>
</evidence>
<evidence type="ECO:0000313" key="7">
    <source>
        <dbReference type="EMBL" id="ETW09546.1"/>
    </source>
</evidence>
<dbReference type="Pfam" id="PF13833">
    <property type="entry name" value="EF-hand_8"/>
    <property type="match status" value="1"/>
</dbReference>
<dbReference type="InterPro" id="IPR015659">
    <property type="entry name" value="Proline_oxidase"/>
</dbReference>
<gene>
    <name evidence="7" type="ORF">H310_00099</name>
</gene>
<dbReference type="VEuPathDB" id="FungiDB:H310_00099"/>
<comment type="cofactor">
    <cofactor evidence="5">
        <name>FAD</name>
        <dbReference type="ChEBI" id="CHEBI:57692"/>
    </cofactor>
</comment>
<evidence type="ECO:0000256" key="4">
    <source>
        <dbReference type="ARBA" id="ARBA00023062"/>
    </source>
</evidence>
<dbReference type="InterPro" id="IPR011992">
    <property type="entry name" value="EF-hand-dom_pair"/>
</dbReference>
<dbReference type="GeneID" id="20077149"/>
<proteinExistence type="inferred from homology"/>
<dbReference type="PANTHER" id="PTHR13914">
    <property type="entry name" value="PROLINE OXIDASE"/>
    <property type="match status" value="1"/>
</dbReference>
<sequence length="774" mass="86043">MLRASACVALRRSPVARSLSTVTTIPTTASTSTTQDKVHAAPSTLSFTQTERIFAAKSTTELIRAYAVFQTCQIPFLVRNSQAMINASYKVMGKSITDWALKKSFFGHFCAGENASDIQPALKRLESAGIGAILDYAAEADVEAEKKTQLDGVSSNELQARTYDYEDEAMCDANMKIALQAIHDAPTQGFTAIKCTAMGKPELLQRMSSILVETQLLFHSLDGPVSRAKKSYVDRLVDFPTFKTGIKSAGATFSEEELDALFRALDVEHDGMIDYIDWTERIFAAKSTTELIRAYAVFQTCQIPFLVRNSQAMINASYKVMGKSITDWALKKSFFGHFCAGENASDIQPALKRLESAGIGAILDYAAEADVEAEKKTQLDGVSSNDLQARTYDYEDEAMCDANMKIALQAIHDAPTHGFTAIKCTAMGKPELLQRMSSILVETQLLFHSLDGPVSRAKKSYVDRLVDFPTFKTGIKSAGATFSEEELDALFRALDVEHDGMIDYIDWVSYLNPMDLTMGPLTRFLKVDPLTPEEIKQVSQMMSRLETLAAAASAAKVKLMIDAEQTYMQPAIDHVVLNLQRRYNTEGRDTIYNTFQCYLKDSSDRVLIDLERAEREKFQFACKLVRGAYMIQERKRALDMDYADPIHANLEATHANYNSLVELLLVRNHRTSFMVASHNEESVKKTVASMDALKIPRLGGGVYFGQLLGMCDHISYTLGAEKYQVFKYVPYGPVDEVLPYLIRRAQENSGMMKGGAAKELGLLSTELKRRLGFA</sequence>
<name>A0A024USP9_9STRA</name>
<dbReference type="eggNOG" id="KOG0186">
    <property type="taxonomic scope" value="Eukaryota"/>
</dbReference>
<accession>A0A024USP9</accession>
<keyword evidence="5" id="KW-0274">FAD</keyword>
<dbReference type="PANTHER" id="PTHR13914:SF0">
    <property type="entry name" value="PROLINE DEHYDROGENASE 1, MITOCHONDRIAL"/>
    <property type="match status" value="1"/>
</dbReference>
<keyword evidence="4 5" id="KW-0642">Proline metabolism</keyword>
<dbReference type="Gene3D" id="1.10.238.10">
    <property type="entry name" value="EF-hand"/>
    <property type="match status" value="2"/>
</dbReference>
<evidence type="ECO:0000256" key="1">
    <source>
        <dbReference type="ARBA" id="ARBA00005869"/>
    </source>
</evidence>
<dbReference type="Gene3D" id="3.20.20.220">
    <property type="match status" value="3"/>
</dbReference>
<dbReference type="PROSITE" id="PS50222">
    <property type="entry name" value="EF_HAND_2"/>
    <property type="match status" value="2"/>
</dbReference>
<dbReference type="GO" id="GO:0071949">
    <property type="term" value="F:FAD binding"/>
    <property type="evidence" value="ECO:0007669"/>
    <property type="project" value="TreeGrafter"/>
</dbReference>
<dbReference type="GO" id="GO:0010133">
    <property type="term" value="P:L-proline catabolic process to L-glutamate"/>
    <property type="evidence" value="ECO:0007669"/>
    <property type="project" value="TreeGrafter"/>
</dbReference>
<dbReference type="STRING" id="157072.A0A024USP9"/>
<comment type="function">
    <text evidence="5">Converts proline to delta-1-pyrroline-5-carboxylate.</text>
</comment>
<dbReference type="Pfam" id="PF01619">
    <property type="entry name" value="Pro_dh"/>
    <property type="match status" value="1"/>
</dbReference>
<comment type="similarity">
    <text evidence="1 5">Belongs to the proline oxidase family.</text>
</comment>
<feature type="domain" description="EF-hand" evidence="6">
    <location>
        <begin position="482"/>
        <end position="517"/>
    </location>
</feature>
<dbReference type="SUPFAM" id="SSF47473">
    <property type="entry name" value="EF-hand"/>
    <property type="match status" value="2"/>
</dbReference>
<reference evidence="7" key="1">
    <citation type="submission" date="2013-12" db="EMBL/GenBank/DDBJ databases">
        <title>The Genome Sequence of Aphanomyces invadans NJM9701.</title>
        <authorList>
            <consortium name="The Broad Institute Genomics Platform"/>
            <person name="Russ C."/>
            <person name="Tyler B."/>
            <person name="van West P."/>
            <person name="Dieguez-Uribeondo J."/>
            <person name="Young S.K."/>
            <person name="Zeng Q."/>
            <person name="Gargeya S."/>
            <person name="Fitzgerald M."/>
            <person name="Abouelleil A."/>
            <person name="Alvarado L."/>
            <person name="Chapman S.B."/>
            <person name="Gainer-Dewar J."/>
            <person name="Goldberg J."/>
            <person name="Griggs A."/>
            <person name="Gujja S."/>
            <person name="Hansen M."/>
            <person name="Howarth C."/>
            <person name="Imamovic A."/>
            <person name="Ireland A."/>
            <person name="Larimer J."/>
            <person name="McCowan C."/>
            <person name="Murphy C."/>
            <person name="Pearson M."/>
            <person name="Poon T.W."/>
            <person name="Priest M."/>
            <person name="Roberts A."/>
            <person name="Saif S."/>
            <person name="Shea T."/>
            <person name="Sykes S."/>
            <person name="Wortman J."/>
            <person name="Nusbaum C."/>
            <person name="Birren B."/>
        </authorList>
    </citation>
    <scope>NUCLEOTIDE SEQUENCE [LARGE SCALE GENOMIC DNA]</scope>
    <source>
        <strain evidence="7">NJM9701</strain>
    </source>
</reference>
<organism evidence="7">
    <name type="scientific">Aphanomyces invadans</name>
    <dbReference type="NCBI Taxonomy" id="157072"/>
    <lineage>
        <taxon>Eukaryota</taxon>
        <taxon>Sar</taxon>
        <taxon>Stramenopiles</taxon>
        <taxon>Oomycota</taxon>
        <taxon>Saprolegniomycetes</taxon>
        <taxon>Saprolegniales</taxon>
        <taxon>Verrucalvaceae</taxon>
        <taxon>Aphanomyces</taxon>
    </lineage>
</organism>
<dbReference type="AlphaFoldDB" id="A0A024USP9"/>
<evidence type="ECO:0000259" key="6">
    <source>
        <dbReference type="PROSITE" id="PS50222"/>
    </source>
</evidence>
<dbReference type="GO" id="GO:0005509">
    <property type="term" value="F:calcium ion binding"/>
    <property type="evidence" value="ECO:0007669"/>
    <property type="project" value="InterPro"/>
</dbReference>
<dbReference type="SUPFAM" id="SSF51730">
    <property type="entry name" value="FAD-linked oxidoreductase"/>
    <property type="match status" value="2"/>
</dbReference>
<feature type="domain" description="EF-hand" evidence="6">
    <location>
        <begin position="253"/>
        <end position="288"/>
    </location>
</feature>
<dbReference type="GO" id="GO:0005739">
    <property type="term" value="C:mitochondrion"/>
    <property type="evidence" value="ECO:0007669"/>
    <property type="project" value="TreeGrafter"/>
</dbReference>
<dbReference type="EMBL" id="KI913952">
    <property type="protein sequence ID" value="ETW09546.1"/>
    <property type="molecule type" value="Genomic_DNA"/>
</dbReference>
<dbReference type="RefSeq" id="XP_008860957.1">
    <property type="nucleotide sequence ID" value="XM_008862735.1"/>
</dbReference>
<dbReference type="InterPro" id="IPR002872">
    <property type="entry name" value="Proline_DH_dom"/>
</dbReference>
<keyword evidence="5" id="KW-0285">Flavoprotein</keyword>
<dbReference type="EC" id="1.5.5.2" evidence="2 5"/>
<evidence type="ECO:0000256" key="3">
    <source>
        <dbReference type="ARBA" id="ARBA00023002"/>
    </source>
</evidence>
<evidence type="ECO:0000256" key="5">
    <source>
        <dbReference type="RuleBase" id="RU364054"/>
    </source>
</evidence>